<dbReference type="PANTHER" id="PTHR33209">
    <property type="entry name" value="PROTEASE 4"/>
    <property type="match status" value="1"/>
</dbReference>
<dbReference type="EMBL" id="JAVXZY010000007">
    <property type="protein sequence ID" value="MDT9000865.1"/>
    <property type="molecule type" value="Genomic_DNA"/>
</dbReference>
<evidence type="ECO:0000313" key="9">
    <source>
        <dbReference type="EMBL" id="MDT9000865.1"/>
    </source>
</evidence>
<evidence type="ECO:0000256" key="6">
    <source>
        <dbReference type="ARBA" id="ARBA00023136"/>
    </source>
</evidence>
<keyword evidence="4" id="KW-0378">Hydrolase</keyword>
<dbReference type="RefSeq" id="WP_315651753.1">
    <property type="nucleotide sequence ID" value="NZ_JAVXZY010000007.1"/>
</dbReference>
<evidence type="ECO:0000313" key="10">
    <source>
        <dbReference type="Proteomes" id="UP001246372"/>
    </source>
</evidence>
<dbReference type="InterPro" id="IPR047217">
    <property type="entry name" value="S49_SppA_67K_type_N"/>
</dbReference>
<evidence type="ECO:0000256" key="1">
    <source>
        <dbReference type="ARBA" id="ARBA00004370"/>
    </source>
</evidence>
<dbReference type="InterPro" id="IPR004635">
    <property type="entry name" value="Pept_S49_SppA"/>
</dbReference>
<comment type="caution">
    <text evidence="9">The sequence shown here is derived from an EMBL/GenBank/DDBJ whole genome shotgun (WGS) entry which is preliminary data.</text>
</comment>
<keyword evidence="7" id="KW-1133">Transmembrane helix</keyword>
<keyword evidence="7" id="KW-0812">Transmembrane</keyword>
<evidence type="ECO:0000256" key="4">
    <source>
        <dbReference type="ARBA" id="ARBA00022801"/>
    </source>
</evidence>
<dbReference type="CDD" id="cd07018">
    <property type="entry name" value="S49_SppA_67K_type"/>
    <property type="match status" value="1"/>
</dbReference>
<dbReference type="InterPro" id="IPR029045">
    <property type="entry name" value="ClpP/crotonase-like_dom_sf"/>
</dbReference>
<dbReference type="PIRSF" id="PIRSF001217">
    <property type="entry name" value="Protease_4_SppA"/>
    <property type="match status" value="1"/>
</dbReference>
<evidence type="ECO:0000259" key="8">
    <source>
        <dbReference type="Pfam" id="PF01343"/>
    </source>
</evidence>
<dbReference type="InterPro" id="IPR002142">
    <property type="entry name" value="Peptidase_S49"/>
</dbReference>
<dbReference type="NCBIfam" id="TIGR00705">
    <property type="entry name" value="SppA_67K"/>
    <property type="match status" value="1"/>
</dbReference>
<organism evidence="9 10">
    <name type="scientific">Roseateles aquae</name>
    <dbReference type="NCBI Taxonomy" id="3077235"/>
    <lineage>
        <taxon>Bacteria</taxon>
        <taxon>Pseudomonadati</taxon>
        <taxon>Pseudomonadota</taxon>
        <taxon>Betaproteobacteria</taxon>
        <taxon>Burkholderiales</taxon>
        <taxon>Sphaerotilaceae</taxon>
        <taxon>Roseateles</taxon>
    </lineage>
</organism>
<proteinExistence type="inferred from homology"/>
<comment type="subcellular location">
    <subcellularLocation>
        <location evidence="1">Membrane</location>
    </subcellularLocation>
</comment>
<evidence type="ECO:0000256" key="7">
    <source>
        <dbReference type="SAM" id="Phobius"/>
    </source>
</evidence>
<keyword evidence="5" id="KW-0720">Serine protease</keyword>
<name>A0ABU3PE55_9BURK</name>
<dbReference type="CDD" id="cd07023">
    <property type="entry name" value="S49_Sppa_N_C"/>
    <property type="match status" value="1"/>
</dbReference>
<keyword evidence="6 7" id="KW-0472">Membrane</keyword>
<dbReference type="Gene3D" id="6.20.330.10">
    <property type="match status" value="1"/>
</dbReference>
<dbReference type="InterPro" id="IPR004634">
    <property type="entry name" value="Pept_S49_pIV"/>
</dbReference>
<keyword evidence="3" id="KW-0645">Protease</keyword>
<feature type="domain" description="Peptidase S49" evidence="8">
    <location>
        <begin position="391"/>
        <end position="541"/>
    </location>
</feature>
<evidence type="ECO:0000256" key="5">
    <source>
        <dbReference type="ARBA" id="ARBA00022825"/>
    </source>
</evidence>
<evidence type="ECO:0000256" key="2">
    <source>
        <dbReference type="ARBA" id="ARBA00008683"/>
    </source>
</evidence>
<dbReference type="PANTHER" id="PTHR33209:SF1">
    <property type="entry name" value="PEPTIDASE S49 DOMAIN-CONTAINING PROTEIN"/>
    <property type="match status" value="1"/>
</dbReference>
<dbReference type="Proteomes" id="UP001246372">
    <property type="component" value="Unassembled WGS sequence"/>
</dbReference>
<evidence type="ECO:0000256" key="3">
    <source>
        <dbReference type="ARBA" id="ARBA00022670"/>
    </source>
</evidence>
<protein>
    <submittedName>
        <fullName evidence="9">Signal peptide peptidase SppA</fullName>
    </submittedName>
</protein>
<dbReference type="Pfam" id="PF01343">
    <property type="entry name" value="Peptidase_S49"/>
    <property type="match status" value="2"/>
</dbReference>
<keyword evidence="10" id="KW-1185">Reference proteome</keyword>
<dbReference type="NCBIfam" id="TIGR00706">
    <property type="entry name" value="SppA_dom"/>
    <property type="match status" value="1"/>
</dbReference>
<comment type="similarity">
    <text evidence="2">Belongs to the peptidase S49 family.</text>
</comment>
<accession>A0ABU3PE55</accession>
<reference evidence="9" key="1">
    <citation type="submission" date="2023-09" db="EMBL/GenBank/DDBJ databases">
        <title>Paucibacter sp. APW11 Genome sequencing and assembly.</title>
        <authorList>
            <person name="Kim I."/>
        </authorList>
    </citation>
    <scope>NUCLEOTIDE SEQUENCE</scope>
    <source>
        <strain evidence="9">APW11</strain>
    </source>
</reference>
<feature type="transmembrane region" description="Helical" evidence="7">
    <location>
        <begin position="27"/>
        <end position="45"/>
    </location>
</feature>
<sequence>MSIKTALAPVGWLIKKTWWLIDASRRALLNLLLLLLLIAFIWGLISHGPKALQEKSTLVLNLRGNLVEQYSGSARDQAMAQLRGESQAHQTRLRDVLATLDAAAKDDKISQLLLELDNFGGAGMAGLHEVAAALDRFKASGKKIYAYGDRFGQRDYYLAAHADEVYLHPMGLVMIEGFGRYRTYYKDALDRLGISVNLLRVGTFKSFGEPYIANGPSPASQEADGYLYGELWSRYTGEVEAARKLPAGSIASGIETLPQQLQALRGDTAKLALQQKLIDGVKTRDEMRELLMAKGAKDDKGQSYRRVSFGEYQAYLKPQPAFGNAVAVVVAEGEIVDGEAEPGRIGGDSTAKLVRQAREDDSVKAVVLRVNSPGGSAFASEIVRRELELTKSAGKPVVISMGDVAASGGYWISMASNEVIADPGTITGSIGVFGMLPTGEKLLDKLSIHTGGTTTTWLAGGYDPRRALDPRLAASVQAGIQHIYDEFTGKAAVARKKKVEEIDAVAQGRVWTGKQALDRGLVDRLGSLDDAIKSAAKLAKLEGQPRVSYVERDKGKLERLLDSFGDALAPSIASAVRAELGISVPPALREAQADLAFAAELAEGRKPYSAVVHCLCTVP</sequence>
<feature type="domain" description="Peptidase S49" evidence="8">
    <location>
        <begin position="137"/>
        <end position="292"/>
    </location>
</feature>
<dbReference type="InterPro" id="IPR047272">
    <property type="entry name" value="S49_SppA_C"/>
</dbReference>
<dbReference type="SUPFAM" id="SSF52096">
    <property type="entry name" value="ClpP/crotonase"/>
    <property type="match status" value="2"/>
</dbReference>
<gene>
    <name evidence="9" type="primary">sppA</name>
    <name evidence="9" type="ORF">RQP53_16435</name>
</gene>
<dbReference type="Gene3D" id="3.90.226.10">
    <property type="entry name" value="2-enoyl-CoA Hydratase, Chain A, domain 1"/>
    <property type="match status" value="2"/>
</dbReference>